<evidence type="ECO:0000256" key="4">
    <source>
        <dbReference type="ARBA" id="ARBA00022801"/>
    </source>
</evidence>
<reference evidence="9 10" key="2">
    <citation type="submission" date="2013-04" db="EMBL/GenBank/DDBJ databases">
        <authorList>
            <person name="Fiebig A."/>
            <person name="Pradella S."/>
            <person name="Wagner-Doebler I."/>
        </authorList>
    </citation>
    <scope>NUCLEOTIDE SEQUENCE [LARGE SCALE GENOMIC DNA]</scope>
    <source>
        <strain evidence="10">DSM 17067 / NCIMB 14079 / DFL-11</strain>
        <plasmid evidence="10">pladfl_1</plasmid>
    </source>
</reference>
<sequence>MHFDATQNPQSSKIELGQEPPLLGYEGVYGMSDRRGVSLRWFAGSALTGVTSLFLMGGALFAAFDGQYEVERAKSSSALLNELSISNNGYSKEDRFLRSATEYSSKQLIDVNIVSREGDRDNIRAQPHIFISATLATKKDPSLASQIPAFSTLNIFSRSAEKEATGATEGVATSLLADSLYGVKLANDVSISLTPFPSSNTDFDLDKTLSESEIELKVRKFIRTRSVDATNMDYEAVIDPGRFDFNLALQPDLERYAVRITPENVSFVSKRDDDIRLAGMDESIVPVAQGQNLTGTLLNQQVPEVEAASITLAFQRLYGISKLEDGQRLRIAYAPSQDDPERKLPVRISLYSDTKHEATVAQSDGGDYIKARPPSTFPAAAFADADRVSHSGPTPALYDSLYQTALEQDIPKNVVNELVRMLSFSIDFKASIRPGATIELLYSRDDRNFGSKIHFAALSNGKTTLEFYRFRTPDDGATDFYDAFGQSAKKFLLRKPIDGGKFRSGFGMRRHPVYKYSRMHKGVDWSAPRGTPIMAAGDGTVIKAGWSSGYGKRTELRHTNGYTTTYNHQTGFAKGIKEGVRVKQGQIIGYVGSTGLSTGPHLHFEMLANGQPLDPMRARLPEGRVLDREMRERFESERSAIDNLLRDARRPRILQHDYNEEAFNQAI</sequence>
<geneLocation type="plasmid" evidence="10">
    <name>pladfl_1</name>
</geneLocation>
<comment type="caution">
    <text evidence="9">The sequence shown here is derived from an EMBL/GenBank/DDBJ whole genome shotgun (WGS) entry which is preliminary data.</text>
</comment>
<dbReference type="Pfam" id="PF01551">
    <property type="entry name" value="Peptidase_M23"/>
    <property type="match status" value="1"/>
</dbReference>
<gene>
    <name evidence="9" type="ORF">SADFL11_93</name>
</gene>
<evidence type="ECO:0000259" key="8">
    <source>
        <dbReference type="Pfam" id="PF01551"/>
    </source>
</evidence>
<keyword evidence="2" id="KW-0645">Protease</keyword>
<keyword evidence="9" id="KW-0614">Plasmid</keyword>
<dbReference type="Gene3D" id="2.70.70.10">
    <property type="entry name" value="Glucose Permease (Domain IIA)"/>
    <property type="match status" value="1"/>
</dbReference>
<dbReference type="PANTHER" id="PTHR21666:SF288">
    <property type="entry name" value="CELL DIVISION PROTEIN YTFB"/>
    <property type="match status" value="1"/>
</dbReference>
<evidence type="ECO:0000256" key="3">
    <source>
        <dbReference type="ARBA" id="ARBA00022723"/>
    </source>
</evidence>
<keyword evidence="7" id="KW-0812">Transmembrane</keyword>
<dbReference type="AlphaFoldDB" id="A0A5E8H827"/>
<comment type="cofactor">
    <cofactor evidence="1">
        <name>Zn(2+)</name>
        <dbReference type="ChEBI" id="CHEBI:29105"/>
    </cofactor>
</comment>
<evidence type="ECO:0000313" key="10">
    <source>
        <dbReference type="Proteomes" id="UP000004703"/>
    </source>
</evidence>
<dbReference type="GO" id="GO:0046872">
    <property type="term" value="F:metal ion binding"/>
    <property type="evidence" value="ECO:0007669"/>
    <property type="project" value="UniProtKB-KW"/>
</dbReference>
<keyword evidence="3" id="KW-0479">Metal-binding</keyword>
<keyword evidence="7" id="KW-0472">Membrane</keyword>
<reference evidence="9 10" key="1">
    <citation type="submission" date="2008-01" db="EMBL/GenBank/DDBJ databases">
        <authorList>
            <person name="Wagner-Dobler I."/>
            <person name="Ferriera S."/>
            <person name="Johnson J."/>
            <person name="Kravitz S."/>
            <person name="Beeson K."/>
            <person name="Sutton G."/>
            <person name="Rogers Y.-H."/>
            <person name="Friedman R."/>
            <person name="Frazier M."/>
            <person name="Venter J.C."/>
        </authorList>
    </citation>
    <scope>NUCLEOTIDE SEQUENCE [LARGE SCALE GENOMIC DNA]</scope>
    <source>
        <strain evidence="10">DSM 17067 / NCIMB 14079 / DFL-11</strain>
        <plasmid evidence="10">pladfl_1</plasmid>
    </source>
</reference>
<dbReference type="Proteomes" id="UP000004703">
    <property type="component" value="Plasmid pLADFL_1"/>
</dbReference>
<dbReference type="RefSeq" id="WP_008188367.1">
    <property type="nucleotide sequence ID" value="NZ_CM011003.1"/>
</dbReference>
<evidence type="ECO:0000256" key="2">
    <source>
        <dbReference type="ARBA" id="ARBA00022670"/>
    </source>
</evidence>
<dbReference type="InterPro" id="IPR016047">
    <property type="entry name" value="M23ase_b-sheet_dom"/>
</dbReference>
<dbReference type="InterPro" id="IPR050570">
    <property type="entry name" value="Cell_wall_metabolism_enzyme"/>
</dbReference>
<evidence type="ECO:0000256" key="6">
    <source>
        <dbReference type="ARBA" id="ARBA00023049"/>
    </source>
</evidence>
<evidence type="ECO:0000256" key="7">
    <source>
        <dbReference type="SAM" id="Phobius"/>
    </source>
</evidence>
<dbReference type="GO" id="GO:0004222">
    <property type="term" value="F:metalloendopeptidase activity"/>
    <property type="evidence" value="ECO:0007669"/>
    <property type="project" value="TreeGrafter"/>
</dbReference>
<dbReference type="Gene3D" id="3.10.450.350">
    <property type="match status" value="1"/>
</dbReference>
<dbReference type="InterPro" id="IPR011055">
    <property type="entry name" value="Dup_hybrid_motif"/>
</dbReference>
<dbReference type="SUPFAM" id="SSF51261">
    <property type="entry name" value="Duplicated hybrid motif"/>
    <property type="match status" value="1"/>
</dbReference>
<keyword evidence="5" id="KW-0862">Zinc</keyword>
<dbReference type="GO" id="GO:0006508">
    <property type="term" value="P:proteolysis"/>
    <property type="evidence" value="ECO:0007669"/>
    <property type="project" value="UniProtKB-KW"/>
</dbReference>
<organism evidence="9 10">
    <name type="scientific">Roseibium alexandrii (strain DSM 17067 / NCIMB 14079 / DFL-11)</name>
    <name type="common">Labrenzia alexandrii</name>
    <dbReference type="NCBI Taxonomy" id="244592"/>
    <lineage>
        <taxon>Bacteria</taxon>
        <taxon>Pseudomonadati</taxon>
        <taxon>Pseudomonadota</taxon>
        <taxon>Alphaproteobacteria</taxon>
        <taxon>Hyphomicrobiales</taxon>
        <taxon>Stappiaceae</taxon>
        <taxon>Roseibium</taxon>
    </lineage>
</organism>
<dbReference type="CDD" id="cd12797">
    <property type="entry name" value="M23_peptidase"/>
    <property type="match status" value="1"/>
</dbReference>
<proteinExistence type="predicted"/>
<feature type="transmembrane region" description="Helical" evidence="7">
    <location>
        <begin position="41"/>
        <end position="64"/>
    </location>
</feature>
<accession>A0A5E8H827</accession>
<keyword evidence="6" id="KW-0482">Metalloprotease</keyword>
<evidence type="ECO:0000313" key="9">
    <source>
        <dbReference type="EMBL" id="EEE48199.1"/>
    </source>
</evidence>
<keyword evidence="4" id="KW-0378">Hydrolase</keyword>
<name>A0A5E8H827_ROSAD</name>
<dbReference type="PANTHER" id="PTHR21666">
    <property type="entry name" value="PEPTIDASE-RELATED"/>
    <property type="match status" value="1"/>
</dbReference>
<keyword evidence="7" id="KW-1133">Transmembrane helix</keyword>
<dbReference type="EMBL" id="ACCU02000005">
    <property type="protein sequence ID" value="EEE48199.1"/>
    <property type="molecule type" value="Genomic_DNA"/>
</dbReference>
<protein>
    <submittedName>
        <fullName evidence="9">Membrane protein</fullName>
    </submittedName>
</protein>
<evidence type="ECO:0000256" key="5">
    <source>
        <dbReference type="ARBA" id="ARBA00022833"/>
    </source>
</evidence>
<feature type="domain" description="M23ase beta-sheet core" evidence="8">
    <location>
        <begin position="518"/>
        <end position="615"/>
    </location>
</feature>
<evidence type="ECO:0000256" key="1">
    <source>
        <dbReference type="ARBA" id="ARBA00001947"/>
    </source>
</evidence>